<keyword evidence="2" id="KW-1185">Reference proteome</keyword>
<dbReference type="RefSeq" id="WP_015245775.1">
    <property type="nucleotide sequence ID" value="NC_019892.1"/>
</dbReference>
<dbReference type="PANTHER" id="PTHR37833:SF1">
    <property type="entry name" value="SIGNAL PEPTIDE PROTEIN"/>
    <property type="match status" value="1"/>
</dbReference>
<reference evidence="1 2" key="1">
    <citation type="submission" date="2012-02" db="EMBL/GenBank/DDBJ databases">
        <title>Complete sequence of chromosome of Singulisphaera acidiphila DSM 18658.</title>
        <authorList>
            <consortium name="US DOE Joint Genome Institute (JGI-PGF)"/>
            <person name="Lucas S."/>
            <person name="Copeland A."/>
            <person name="Lapidus A."/>
            <person name="Glavina del Rio T."/>
            <person name="Dalin E."/>
            <person name="Tice H."/>
            <person name="Bruce D."/>
            <person name="Goodwin L."/>
            <person name="Pitluck S."/>
            <person name="Peters L."/>
            <person name="Ovchinnikova G."/>
            <person name="Chertkov O."/>
            <person name="Kyrpides N."/>
            <person name="Mavromatis K."/>
            <person name="Ivanova N."/>
            <person name="Brettin T."/>
            <person name="Detter J.C."/>
            <person name="Han C."/>
            <person name="Larimer F."/>
            <person name="Land M."/>
            <person name="Hauser L."/>
            <person name="Markowitz V."/>
            <person name="Cheng J.-F."/>
            <person name="Hugenholtz P."/>
            <person name="Woyke T."/>
            <person name="Wu D."/>
            <person name="Tindall B."/>
            <person name="Pomrenke H."/>
            <person name="Brambilla E."/>
            <person name="Klenk H.-P."/>
            <person name="Eisen J.A."/>
        </authorList>
    </citation>
    <scope>NUCLEOTIDE SEQUENCE [LARGE SCALE GENOMIC DNA]</scope>
    <source>
        <strain evidence="2">ATCC BAA-1392 / DSM 18658 / VKM B-2454 / MOB10</strain>
    </source>
</reference>
<evidence type="ECO:0008006" key="3">
    <source>
        <dbReference type="Google" id="ProtNLM"/>
    </source>
</evidence>
<dbReference type="Pfam" id="PF07610">
    <property type="entry name" value="DUF1573"/>
    <property type="match status" value="1"/>
</dbReference>
<dbReference type="PANTHER" id="PTHR37833">
    <property type="entry name" value="LIPOPROTEIN-RELATED"/>
    <property type="match status" value="1"/>
</dbReference>
<organism evidence="1 2">
    <name type="scientific">Singulisphaera acidiphila (strain ATCC BAA-1392 / DSM 18658 / VKM B-2454 / MOB10)</name>
    <dbReference type="NCBI Taxonomy" id="886293"/>
    <lineage>
        <taxon>Bacteria</taxon>
        <taxon>Pseudomonadati</taxon>
        <taxon>Planctomycetota</taxon>
        <taxon>Planctomycetia</taxon>
        <taxon>Isosphaerales</taxon>
        <taxon>Isosphaeraceae</taxon>
        <taxon>Singulisphaera</taxon>
    </lineage>
</organism>
<evidence type="ECO:0000313" key="2">
    <source>
        <dbReference type="Proteomes" id="UP000010798"/>
    </source>
</evidence>
<dbReference type="HOGENOM" id="CLU_694264_0_0_0"/>
<proteinExistence type="predicted"/>
<dbReference type="STRING" id="886293.Sinac_2301"/>
<accession>L0DB57</accession>
<dbReference type="AlphaFoldDB" id="L0DB57"/>
<sequence length="397" mass="43969">MRISMNQLIVWAGHFSPDTVVAHVNLMPRLHILFGLPSLVALALLPTACSRSEPISRGESFDAGPVFAKDTPVLTHVFEIVNRSQRVLNILDEYHSCDCTKTEISTKKILPGEKSSITMRVNLYNIYGEKSVICNIKTGHPEVPDRRYTLNYTCYPEARIVPATIDFGSIALEDEIGDVKRPSRTPLQQQAWVEVYAAVSQDQSPSVQAFIPPEDLAVDLDLVPRRDVMPDGVHRFRYLLTLSLEPHPRPAQTYTRQLTIPFDGAPTASAQIVWKQMGTLHCEPSALAFGMADRGDTATRTGRVRVASQSGRAFRVLGVESATPSIVVTRGDSPSPFPTLAANSHELIIALTPSDEGGRVLTGISVIKTDDPRSPEIRLPWTMFFRHQEKHSLRADD</sequence>
<protein>
    <recommendedName>
        <fullName evidence="3">DUF1573 domain-containing protein</fullName>
    </recommendedName>
</protein>
<dbReference type="InterPro" id="IPR011467">
    <property type="entry name" value="DUF1573"/>
</dbReference>
<dbReference type="Proteomes" id="UP000010798">
    <property type="component" value="Chromosome"/>
</dbReference>
<dbReference type="KEGG" id="saci:Sinac_2301"/>
<dbReference type="EMBL" id="CP003364">
    <property type="protein sequence ID" value="AGA26619.1"/>
    <property type="molecule type" value="Genomic_DNA"/>
</dbReference>
<dbReference type="OrthoDB" id="1466304at2"/>
<evidence type="ECO:0000313" key="1">
    <source>
        <dbReference type="EMBL" id="AGA26619.1"/>
    </source>
</evidence>
<name>L0DB57_SINAD</name>
<gene>
    <name evidence="1" type="ordered locus">Sinac_2301</name>
</gene>